<sequence length="349" mass="37723">MASNYDYITMLNLPELSPPTASESEFQNELDLWLNTDFSFDPLDSSAFSGDSRRPEDFEYDHSKEAFPERAGAGATARVETQAQHSSQTSVQQQAPTTSFTQSEAIATIVPQVAHEAPAISQYHQPVLAPMPVHSNPTLPNTTSGFSVFGTDAASTIGASNLTLQQIIAAAAAMGANTTASASQVSSEAAMNNTSTATSVPESDVAKSEDRTDEELDKRRRNTAASARFRAKKKLREQALERTAKEMTEKAQQLERRVKEYEMELKWLRQLVTDREGKKRLRDFYEESGLTFIEGTMAAGCGIESQGTTSNVPAANLAAAAAAFAGVMALAGKPLALPLPPDNKRRRAA</sequence>
<organism evidence="8 9">
    <name type="scientific">Spizellomyces punctatus (strain DAOM BR117)</name>
    <dbReference type="NCBI Taxonomy" id="645134"/>
    <lineage>
        <taxon>Eukaryota</taxon>
        <taxon>Fungi</taxon>
        <taxon>Fungi incertae sedis</taxon>
        <taxon>Chytridiomycota</taxon>
        <taxon>Chytridiomycota incertae sedis</taxon>
        <taxon>Chytridiomycetes</taxon>
        <taxon>Spizellomycetales</taxon>
        <taxon>Spizellomycetaceae</taxon>
        <taxon>Spizellomyces</taxon>
    </lineage>
</organism>
<keyword evidence="9" id="KW-1185">Reference proteome</keyword>
<dbReference type="OrthoDB" id="1939598at2759"/>
<dbReference type="AlphaFoldDB" id="A0A0L0H9N9"/>
<dbReference type="Proteomes" id="UP000053201">
    <property type="component" value="Unassembled WGS sequence"/>
</dbReference>
<dbReference type="GO" id="GO:0001228">
    <property type="term" value="F:DNA-binding transcription activator activity, RNA polymerase II-specific"/>
    <property type="evidence" value="ECO:0007669"/>
    <property type="project" value="TreeGrafter"/>
</dbReference>
<dbReference type="SUPFAM" id="SSF57959">
    <property type="entry name" value="Leucine zipper domain"/>
    <property type="match status" value="1"/>
</dbReference>
<evidence type="ECO:0000256" key="5">
    <source>
        <dbReference type="ARBA" id="ARBA00023242"/>
    </source>
</evidence>
<evidence type="ECO:0000256" key="3">
    <source>
        <dbReference type="ARBA" id="ARBA00023125"/>
    </source>
</evidence>
<proteinExistence type="predicted"/>
<evidence type="ECO:0000256" key="6">
    <source>
        <dbReference type="SAM" id="MobiDB-lite"/>
    </source>
</evidence>
<dbReference type="VEuPathDB" id="FungiDB:SPPG_06898"/>
<dbReference type="PANTHER" id="PTHR13044">
    <property type="entry name" value="ACTIVATING TRANSCRIPTION FACTOR ATF 4/5"/>
    <property type="match status" value="1"/>
</dbReference>
<keyword evidence="4" id="KW-0804">Transcription</keyword>
<keyword evidence="5" id="KW-0539">Nucleus</keyword>
<dbReference type="InParanoid" id="A0A0L0H9N9"/>
<dbReference type="PANTHER" id="PTHR13044:SF14">
    <property type="entry name" value="CRYPTOCEPHAL, ISOFORM A"/>
    <property type="match status" value="1"/>
</dbReference>
<evidence type="ECO:0000256" key="4">
    <source>
        <dbReference type="ARBA" id="ARBA00023163"/>
    </source>
</evidence>
<name>A0A0L0H9N9_SPIPD</name>
<keyword evidence="3" id="KW-0238">DNA-binding</keyword>
<dbReference type="Pfam" id="PF07716">
    <property type="entry name" value="bZIP_2"/>
    <property type="match status" value="1"/>
</dbReference>
<dbReference type="STRING" id="645134.A0A0L0H9N9"/>
<dbReference type="GO" id="GO:0005634">
    <property type="term" value="C:nucleus"/>
    <property type="evidence" value="ECO:0007669"/>
    <property type="project" value="UniProtKB-SubCell"/>
</dbReference>
<reference evidence="8 9" key="1">
    <citation type="submission" date="2009-08" db="EMBL/GenBank/DDBJ databases">
        <title>The Genome Sequence of Spizellomyces punctatus strain DAOM BR117.</title>
        <authorList>
            <consortium name="The Broad Institute Genome Sequencing Platform"/>
            <person name="Russ C."/>
            <person name="Cuomo C."/>
            <person name="Shea T."/>
            <person name="Young S.K."/>
            <person name="Zeng Q."/>
            <person name="Koehrsen M."/>
            <person name="Haas B."/>
            <person name="Borodovsky M."/>
            <person name="Guigo R."/>
            <person name="Alvarado L."/>
            <person name="Berlin A."/>
            <person name="Bochicchio J."/>
            <person name="Borenstein D."/>
            <person name="Chapman S."/>
            <person name="Chen Z."/>
            <person name="Engels R."/>
            <person name="Freedman E."/>
            <person name="Gellesch M."/>
            <person name="Goldberg J."/>
            <person name="Griggs A."/>
            <person name="Gujja S."/>
            <person name="Heiman D."/>
            <person name="Hepburn T."/>
            <person name="Howarth C."/>
            <person name="Jen D."/>
            <person name="Larson L."/>
            <person name="Lewis B."/>
            <person name="Mehta T."/>
            <person name="Park D."/>
            <person name="Pearson M."/>
            <person name="Roberts A."/>
            <person name="Saif S."/>
            <person name="Shenoy N."/>
            <person name="Sisk P."/>
            <person name="Stolte C."/>
            <person name="Sykes S."/>
            <person name="Thomson T."/>
            <person name="Walk T."/>
            <person name="White J."/>
            <person name="Yandava C."/>
            <person name="Burger G."/>
            <person name="Gray M.W."/>
            <person name="Holland P.W.H."/>
            <person name="King N."/>
            <person name="Lang F.B.F."/>
            <person name="Roger A.J."/>
            <person name="Ruiz-Trillo I."/>
            <person name="Lander E."/>
            <person name="Nusbaum C."/>
        </authorList>
    </citation>
    <scope>NUCLEOTIDE SEQUENCE [LARGE SCALE GENOMIC DNA]</scope>
    <source>
        <strain evidence="8 9">DAOM BR117</strain>
    </source>
</reference>
<dbReference type="RefSeq" id="XP_016605947.1">
    <property type="nucleotide sequence ID" value="XM_016755091.1"/>
</dbReference>
<evidence type="ECO:0000313" key="9">
    <source>
        <dbReference type="Proteomes" id="UP000053201"/>
    </source>
</evidence>
<dbReference type="InterPro" id="IPR046347">
    <property type="entry name" value="bZIP_sf"/>
</dbReference>
<evidence type="ECO:0000256" key="1">
    <source>
        <dbReference type="ARBA" id="ARBA00004123"/>
    </source>
</evidence>
<evidence type="ECO:0000256" key="2">
    <source>
        <dbReference type="ARBA" id="ARBA00023015"/>
    </source>
</evidence>
<dbReference type="EMBL" id="KQ257462">
    <property type="protein sequence ID" value="KNC97907.1"/>
    <property type="molecule type" value="Genomic_DNA"/>
</dbReference>
<feature type="region of interest" description="Disordered" evidence="6">
    <location>
        <begin position="80"/>
        <end position="99"/>
    </location>
</feature>
<feature type="region of interest" description="Disordered" evidence="6">
    <location>
        <begin position="187"/>
        <end position="232"/>
    </location>
</feature>
<evidence type="ECO:0000259" key="7">
    <source>
        <dbReference type="PROSITE" id="PS50217"/>
    </source>
</evidence>
<dbReference type="GO" id="GO:0000977">
    <property type="term" value="F:RNA polymerase II transcription regulatory region sequence-specific DNA binding"/>
    <property type="evidence" value="ECO:0007669"/>
    <property type="project" value="TreeGrafter"/>
</dbReference>
<accession>A0A0L0H9N9</accession>
<dbReference type="GeneID" id="27690167"/>
<dbReference type="Gene3D" id="1.20.5.170">
    <property type="match status" value="1"/>
</dbReference>
<feature type="domain" description="BZIP" evidence="7">
    <location>
        <begin position="212"/>
        <end position="275"/>
    </location>
</feature>
<keyword evidence="2" id="KW-0805">Transcription regulation</keyword>
<dbReference type="eggNOG" id="ENOG502S7ZI">
    <property type="taxonomic scope" value="Eukaryota"/>
</dbReference>
<gene>
    <name evidence="8" type="ORF">SPPG_06898</name>
</gene>
<protein>
    <recommendedName>
        <fullName evidence="7">BZIP domain-containing protein</fullName>
    </recommendedName>
</protein>
<dbReference type="PROSITE" id="PS00036">
    <property type="entry name" value="BZIP_BASIC"/>
    <property type="match status" value="1"/>
</dbReference>
<feature type="compositionally biased region" description="Polar residues" evidence="6">
    <location>
        <begin position="187"/>
        <end position="201"/>
    </location>
</feature>
<dbReference type="InterPro" id="IPR004827">
    <property type="entry name" value="bZIP"/>
</dbReference>
<comment type="subcellular location">
    <subcellularLocation>
        <location evidence="1">Nucleus</location>
    </subcellularLocation>
</comment>
<evidence type="ECO:0000313" key="8">
    <source>
        <dbReference type="EMBL" id="KNC97907.1"/>
    </source>
</evidence>
<dbReference type="PROSITE" id="PS50217">
    <property type="entry name" value="BZIP"/>
    <property type="match status" value="1"/>
</dbReference>
<dbReference type="CDD" id="cd14705">
    <property type="entry name" value="bZIP_Zip1"/>
    <property type="match status" value="1"/>
</dbReference>